<comment type="similarity">
    <text evidence="1">Belongs to the DinB family.</text>
</comment>
<dbReference type="SUPFAM" id="SSF109854">
    <property type="entry name" value="DinB/YfiT-like putative metalloenzymes"/>
    <property type="match status" value="1"/>
</dbReference>
<feature type="binding site" evidence="3">
    <location>
        <position position="50"/>
    </location>
    <ligand>
        <name>a divalent metal cation</name>
        <dbReference type="ChEBI" id="CHEBI:60240"/>
    </ligand>
</feature>
<evidence type="ECO:0000313" key="5">
    <source>
        <dbReference type="Proteomes" id="UP000264589"/>
    </source>
</evidence>
<organism evidence="4 5">
    <name type="scientific">Parvularcula marina</name>
    <dbReference type="NCBI Taxonomy" id="2292771"/>
    <lineage>
        <taxon>Bacteria</taxon>
        <taxon>Pseudomonadati</taxon>
        <taxon>Pseudomonadota</taxon>
        <taxon>Alphaproteobacteria</taxon>
        <taxon>Parvularculales</taxon>
        <taxon>Parvularculaceae</taxon>
        <taxon>Parvularcula</taxon>
    </lineage>
</organism>
<gene>
    <name evidence="4" type="ORF">DX908_08560</name>
</gene>
<feature type="binding site" evidence="3">
    <location>
        <position position="140"/>
    </location>
    <ligand>
        <name>a divalent metal cation</name>
        <dbReference type="ChEBI" id="CHEBI:60240"/>
    </ligand>
</feature>
<dbReference type="RefSeq" id="WP_116391933.1">
    <property type="nucleotide sequence ID" value="NZ_QUQO01000001.1"/>
</dbReference>
<dbReference type="EMBL" id="QUQO01000001">
    <property type="protein sequence ID" value="RFB05301.1"/>
    <property type="molecule type" value="Genomic_DNA"/>
</dbReference>
<sequence>MITPEYAQMMARYNHWQNDSLVKAASTLTDEDRWAERGAFWGSIGATFRHIYWADFLWLARFGVVEAPKITSFADAQAHIDWDEFVGQRRELDGVIRDWADGMTQGDIDGVLTYKSISYGELSNPKAPLIVHVFNHATHHRGQIHMMLTAAGAKPDDTDIPIMPQEYKEY</sequence>
<protein>
    <submittedName>
        <fullName evidence="4">Damage-inducible protein DinB</fullName>
    </submittedName>
</protein>
<evidence type="ECO:0000256" key="2">
    <source>
        <dbReference type="ARBA" id="ARBA00022723"/>
    </source>
</evidence>
<proteinExistence type="inferred from homology"/>
<reference evidence="4 5" key="1">
    <citation type="submission" date="2018-08" db="EMBL/GenBank/DDBJ databases">
        <title>Parvularcula sp. SM1705, isolated from surface water of the South Sea China.</title>
        <authorList>
            <person name="Sun L."/>
        </authorList>
    </citation>
    <scope>NUCLEOTIDE SEQUENCE [LARGE SCALE GENOMIC DNA]</scope>
    <source>
        <strain evidence="4 5">SM1705</strain>
    </source>
</reference>
<comment type="caution">
    <text evidence="4">The sequence shown here is derived from an EMBL/GenBank/DDBJ whole genome shotgun (WGS) entry which is preliminary data.</text>
</comment>
<dbReference type="Gene3D" id="1.20.120.450">
    <property type="entry name" value="dinb family like domain"/>
    <property type="match status" value="1"/>
</dbReference>
<dbReference type="PANTHER" id="PTHR37302:SF1">
    <property type="entry name" value="PROTEIN DINB"/>
    <property type="match status" value="1"/>
</dbReference>
<feature type="binding site" evidence="3">
    <location>
        <position position="136"/>
    </location>
    <ligand>
        <name>a divalent metal cation</name>
        <dbReference type="ChEBI" id="CHEBI:60240"/>
    </ligand>
</feature>
<dbReference type="OrthoDB" id="9807509at2"/>
<dbReference type="InParanoid" id="A0A371RIM7"/>
<dbReference type="AlphaFoldDB" id="A0A371RIM7"/>
<dbReference type="PANTHER" id="PTHR37302">
    <property type="entry name" value="SLR1116 PROTEIN"/>
    <property type="match status" value="1"/>
</dbReference>
<dbReference type="InterPro" id="IPR007837">
    <property type="entry name" value="DinB"/>
</dbReference>
<keyword evidence="5" id="KW-1185">Reference proteome</keyword>
<name>A0A371RIM7_9PROT</name>
<evidence type="ECO:0000256" key="1">
    <source>
        <dbReference type="ARBA" id="ARBA00008635"/>
    </source>
</evidence>
<dbReference type="Pfam" id="PF05163">
    <property type="entry name" value="DinB"/>
    <property type="match status" value="1"/>
</dbReference>
<dbReference type="Proteomes" id="UP000264589">
    <property type="component" value="Unassembled WGS sequence"/>
</dbReference>
<dbReference type="GO" id="GO:0046872">
    <property type="term" value="F:metal ion binding"/>
    <property type="evidence" value="ECO:0007669"/>
    <property type="project" value="UniProtKB-KW"/>
</dbReference>
<keyword evidence="2 3" id="KW-0479">Metal-binding</keyword>
<evidence type="ECO:0000256" key="3">
    <source>
        <dbReference type="PIRSR" id="PIRSR607837-1"/>
    </source>
</evidence>
<dbReference type="InterPro" id="IPR034660">
    <property type="entry name" value="DinB/YfiT-like"/>
</dbReference>
<evidence type="ECO:0000313" key="4">
    <source>
        <dbReference type="EMBL" id="RFB05301.1"/>
    </source>
</evidence>
<accession>A0A371RIM7</accession>